<feature type="region of interest" description="Disordered" evidence="1">
    <location>
        <begin position="73"/>
        <end position="96"/>
    </location>
</feature>
<gene>
    <name evidence="2" type="ORF">NDU88_004383</name>
</gene>
<dbReference type="Proteomes" id="UP001066276">
    <property type="component" value="Chromosome 2_1"/>
</dbReference>
<evidence type="ECO:0000256" key="1">
    <source>
        <dbReference type="SAM" id="MobiDB-lite"/>
    </source>
</evidence>
<keyword evidence="3" id="KW-1185">Reference proteome</keyword>
<organism evidence="2 3">
    <name type="scientific">Pleurodeles waltl</name>
    <name type="common">Iberian ribbed newt</name>
    <dbReference type="NCBI Taxonomy" id="8319"/>
    <lineage>
        <taxon>Eukaryota</taxon>
        <taxon>Metazoa</taxon>
        <taxon>Chordata</taxon>
        <taxon>Craniata</taxon>
        <taxon>Vertebrata</taxon>
        <taxon>Euteleostomi</taxon>
        <taxon>Amphibia</taxon>
        <taxon>Batrachia</taxon>
        <taxon>Caudata</taxon>
        <taxon>Salamandroidea</taxon>
        <taxon>Salamandridae</taxon>
        <taxon>Pleurodelinae</taxon>
        <taxon>Pleurodeles</taxon>
    </lineage>
</organism>
<protein>
    <recommendedName>
        <fullName evidence="4">Secreted protein</fullName>
    </recommendedName>
</protein>
<comment type="caution">
    <text evidence="2">The sequence shown here is derived from an EMBL/GenBank/DDBJ whole genome shotgun (WGS) entry which is preliminary data.</text>
</comment>
<proteinExistence type="predicted"/>
<evidence type="ECO:0000313" key="3">
    <source>
        <dbReference type="Proteomes" id="UP001066276"/>
    </source>
</evidence>
<reference evidence="2" key="1">
    <citation type="journal article" date="2022" name="bioRxiv">
        <title>Sequencing and chromosome-scale assembly of the giantPleurodeles waltlgenome.</title>
        <authorList>
            <person name="Brown T."/>
            <person name="Elewa A."/>
            <person name="Iarovenko S."/>
            <person name="Subramanian E."/>
            <person name="Araus A.J."/>
            <person name="Petzold A."/>
            <person name="Susuki M."/>
            <person name="Suzuki K.-i.T."/>
            <person name="Hayashi T."/>
            <person name="Toyoda A."/>
            <person name="Oliveira C."/>
            <person name="Osipova E."/>
            <person name="Leigh N.D."/>
            <person name="Simon A."/>
            <person name="Yun M.H."/>
        </authorList>
    </citation>
    <scope>NUCLEOTIDE SEQUENCE</scope>
    <source>
        <strain evidence="2">20211129_DDA</strain>
        <tissue evidence="2">Liver</tissue>
    </source>
</reference>
<name>A0AAV7VJ46_PLEWA</name>
<feature type="compositionally biased region" description="Basic and acidic residues" evidence="1">
    <location>
        <begin position="73"/>
        <end position="86"/>
    </location>
</feature>
<accession>A0AAV7VJ46</accession>
<dbReference type="AlphaFoldDB" id="A0AAV7VJ46"/>
<evidence type="ECO:0008006" key="4">
    <source>
        <dbReference type="Google" id="ProtNLM"/>
    </source>
</evidence>
<sequence length="96" mass="10421">MMHGALMASICFPCTRPMQLHILPGMALVTGAPGIYHCHRPAVGGGVPRRRLARRTEVPAVAHTGAKCRLAEGRDSRHCKETKQGSEDDVQQHGNK</sequence>
<dbReference type="EMBL" id="JANPWB010000003">
    <property type="protein sequence ID" value="KAJ1200560.1"/>
    <property type="molecule type" value="Genomic_DNA"/>
</dbReference>
<evidence type="ECO:0000313" key="2">
    <source>
        <dbReference type="EMBL" id="KAJ1200560.1"/>
    </source>
</evidence>